<dbReference type="EMBL" id="ACDX02000019">
    <property type="protein sequence ID" value="EFC87474.1"/>
    <property type="molecule type" value="Genomic_DNA"/>
</dbReference>
<dbReference type="AlphaFoldDB" id="D2ZZL4"/>
<comment type="caution">
    <text evidence="1">The sequence shown here is derived from an EMBL/GenBank/DDBJ whole genome shotgun (WGS) entry which is preliminary data.</text>
</comment>
<dbReference type="Proteomes" id="UP000003344">
    <property type="component" value="Unassembled WGS sequence"/>
</dbReference>
<sequence length="118" mass="13131">MPAKNLKAWWSITMTNNANPVIPAKRYFSLDEMCELVQISPSQFAQWQHENGIVVGYGGDRYTRSDVVKLLKLKDTFAPYVDRFSRDSLDANGNPAAKAEEVKAGLNSILADLQKALA</sequence>
<dbReference type="eggNOG" id="ENOG50331EQ">
    <property type="taxonomic scope" value="Bacteria"/>
</dbReference>
<evidence type="ECO:0000313" key="1">
    <source>
        <dbReference type="EMBL" id="EFC87474.1"/>
    </source>
</evidence>
<gene>
    <name evidence="1" type="ORF">NEIMUCOT_06091</name>
</gene>
<name>D2ZZL4_NEIM2</name>
<proteinExistence type="predicted"/>
<protein>
    <recommendedName>
        <fullName evidence="3">HTH merR-type domain-containing protein</fullName>
    </recommendedName>
</protein>
<organism evidence="1 2">
    <name type="scientific">Neisseria mucosa (strain ATCC 25996 / DSM 4631 / NCTC 10774 / M26)</name>
    <dbReference type="NCBI Taxonomy" id="546266"/>
    <lineage>
        <taxon>Bacteria</taxon>
        <taxon>Pseudomonadati</taxon>
        <taxon>Pseudomonadota</taxon>
        <taxon>Betaproteobacteria</taxon>
        <taxon>Neisseriales</taxon>
        <taxon>Neisseriaceae</taxon>
        <taxon>Neisseria</taxon>
    </lineage>
</organism>
<evidence type="ECO:0000313" key="2">
    <source>
        <dbReference type="Proteomes" id="UP000003344"/>
    </source>
</evidence>
<reference evidence="1 2" key="1">
    <citation type="submission" date="2009-10" db="EMBL/GenBank/DDBJ databases">
        <authorList>
            <person name="Weinstock G."/>
            <person name="Sodergren E."/>
            <person name="Clifton S."/>
            <person name="Fulton L."/>
            <person name="Fulton B."/>
            <person name="Courtney L."/>
            <person name="Fronick C."/>
            <person name="Harrison M."/>
            <person name="Strong C."/>
            <person name="Farmer C."/>
            <person name="Delahaunty K."/>
            <person name="Markovic C."/>
            <person name="Hall O."/>
            <person name="Minx P."/>
            <person name="Tomlinson C."/>
            <person name="Mitreva M."/>
            <person name="Nelson J."/>
            <person name="Hou S."/>
            <person name="Wollam A."/>
            <person name="Pepin K.H."/>
            <person name="Johnson M."/>
            <person name="Bhonagiri V."/>
            <person name="Nash W.E."/>
            <person name="Warren W."/>
            <person name="Chinwalla A."/>
            <person name="Mardis E.R."/>
            <person name="Wilson R.K."/>
        </authorList>
    </citation>
    <scope>NUCLEOTIDE SEQUENCE [LARGE SCALE GENOMIC DNA]</scope>
    <source>
        <strain evidence="2">ATCC 25996 / DSM 4631 / NCTC 10774 / M26</strain>
    </source>
</reference>
<accession>D2ZZL4</accession>
<dbReference type="STRING" id="546266.NEIMUCOT_06091"/>
<evidence type="ECO:0008006" key="3">
    <source>
        <dbReference type="Google" id="ProtNLM"/>
    </source>
</evidence>